<dbReference type="AlphaFoldDB" id="A0AA36BVK7"/>
<keyword evidence="1" id="KW-0812">Transmembrane</keyword>
<organism evidence="2 3">
    <name type="scientific">Octopus vulgaris</name>
    <name type="common">Common octopus</name>
    <dbReference type="NCBI Taxonomy" id="6645"/>
    <lineage>
        <taxon>Eukaryota</taxon>
        <taxon>Metazoa</taxon>
        <taxon>Spiralia</taxon>
        <taxon>Lophotrochozoa</taxon>
        <taxon>Mollusca</taxon>
        <taxon>Cephalopoda</taxon>
        <taxon>Coleoidea</taxon>
        <taxon>Octopodiformes</taxon>
        <taxon>Octopoda</taxon>
        <taxon>Incirrata</taxon>
        <taxon>Octopodidae</taxon>
        <taxon>Octopus</taxon>
    </lineage>
</organism>
<reference evidence="2" key="1">
    <citation type="submission" date="2023-08" db="EMBL/GenBank/DDBJ databases">
        <authorList>
            <person name="Alioto T."/>
            <person name="Alioto T."/>
            <person name="Gomez Garrido J."/>
        </authorList>
    </citation>
    <scope>NUCLEOTIDE SEQUENCE</scope>
</reference>
<keyword evidence="1" id="KW-0472">Membrane</keyword>
<evidence type="ECO:0000313" key="2">
    <source>
        <dbReference type="EMBL" id="CAI9740998.1"/>
    </source>
</evidence>
<name>A0AA36BVK7_OCTVU</name>
<evidence type="ECO:0000313" key="3">
    <source>
        <dbReference type="Proteomes" id="UP001162480"/>
    </source>
</evidence>
<accession>A0AA36BVK7</accession>
<feature type="transmembrane region" description="Helical" evidence="1">
    <location>
        <begin position="45"/>
        <end position="64"/>
    </location>
</feature>
<feature type="transmembrane region" description="Helical" evidence="1">
    <location>
        <begin position="119"/>
        <end position="141"/>
    </location>
</feature>
<keyword evidence="1" id="KW-1133">Transmembrane helix</keyword>
<dbReference type="Proteomes" id="UP001162480">
    <property type="component" value="Chromosome 25"/>
</dbReference>
<proteinExistence type="predicted"/>
<gene>
    <name evidence="2" type="ORF">OCTVUL_1B000307</name>
</gene>
<protein>
    <submittedName>
        <fullName evidence="2">Uncharacterized protein</fullName>
    </submittedName>
</protein>
<dbReference type="EMBL" id="OX597838">
    <property type="protein sequence ID" value="CAI9740998.1"/>
    <property type="molecule type" value="Genomic_DNA"/>
</dbReference>
<sequence>MICCKLTSSWKVQTSMIKILKTGMIEDILLHEVQANSFVASAARIFAAVAVAVVFVFVDVDALLKMFSFEKQKKKNWIVRRQVVIIIVVVNVVVILVYVNVTVVIYAYCFLIVHDVVRVVYDVNILFILVIVLIIASRGFCSAYPEA</sequence>
<keyword evidence="3" id="KW-1185">Reference proteome</keyword>
<feature type="transmembrane region" description="Helical" evidence="1">
    <location>
        <begin position="84"/>
        <end position="113"/>
    </location>
</feature>
<evidence type="ECO:0000256" key="1">
    <source>
        <dbReference type="SAM" id="Phobius"/>
    </source>
</evidence>